<evidence type="ECO:0000256" key="3">
    <source>
        <dbReference type="ARBA" id="ARBA00023274"/>
    </source>
</evidence>
<dbReference type="InterPro" id="IPR044957">
    <property type="entry name" value="Ribosomal_bL32_bact"/>
</dbReference>
<evidence type="ECO:0000256" key="6">
    <source>
        <dbReference type="SAM" id="MobiDB-lite"/>
    </source>
</evidence>
<sequence length="94" mass="10838">MPVPKQRHTKSKRNRRRSHIKLTIPTLNKCPKCAKPVLPHVACLSCGFYKGKEVIDVMKKLTKKERKAKEREMAEKEAEAKKDKPLTAEELSKN</sequence>
<dbReference type="GO" id="GO:0003735">
    <property type="term" value="F:structural constituent of ribosome"/>
    <property type="evidence" value="ECO:0007669"/>
    <property type="project" value="InterPro"/>
</dbReference>
<evidence type="ECO:0000256" key="5">
    <source>
        <dbReference type="HAMAP-Rule" id="MF_00340"/>
    </source>
</evidence>
<dbReference type="Pfam" id="PF01783">
    <property type="entry name" value="Ribosomal_L32p"/>
    <property type="match status" value="1"/>
</dbReference>
<evidence type="ECO:0000313" key="7">
    <source>
        <dbReference type="EMBL" id="PIP22766.1"/>
    </source>
</evidence>
<dbReference type="GO" id="GO:0015934">
    <property type="term" value="C:large ribosomal subunit"/>
    <property type="evidence" value="ECO:0007669"/>
    <property type="project" value="InterPro"/>
</dbReference>
<name>A0A2G9YU49_9BACT</name>
<dbReference type="InterPro" id="IPR011332">
    <property type="entry name" value="Ribosomal_zn-bd"/>
</dbReference>
<dbReference type="PANTHER" id="PTHR35534:SF1">
    <property type="entry name" value="LARGE RIBOSOMAL SUBUNIT PROTEIN BL32"/>
    <property type="match status" value="1"/>
</dbReference>
<protein>
    <recommendedName>
        <fullName evidence="4 5">Large ribosomal subunit protein bL32</fullName>
    </recommendedName>
</protein>
<feature type="compositionally biased region" description="Basic and acidic residues" evidence="6">
    <location>
        <begin position="67"/>
        <end position="94"/>
    </location>
</feature>
<dbReference type="EMBL" id="PCRO01000027">
    <property type="protein sequence ID" value="PIP22766.1"/>
    <property type="molecule type" value="Genomic_DNA"/>
</dbReference>
<comment type="similarity">
    <text evidence="1 5">Belongs to the bacterial ribosomal protein bL32 family.</text>
</comment>
<dbReference type="HAMAP" id="MF_00340">
    <property type="entry name" value="Ribosomal_bL32"/>
    <property type="match status" value="1"/>
</dbReference>
<proteinExistence type="inferred from homology"/>
<reference evidence="7 8" key="1">
    <citation type="submission" date="2017-09" db="EMBL/GenBank/DDBJ databases">
        <title>Depth-based differentiation of microbial function through sediment-hosted aquifers and enrichment of novel symbionts in the deep terrestrial subsurface.</title>
        <authorList>
            <person name="Probst A.J."/>
            <person name="Ladd B."/>
            <person name="Jarett J.K."/>
            <person name="Geller-Mcgrath D.E."/>
            <person name="Sieber C.M."/>
            <person name="Emerson J.B."/>
            <person name="Anantharaman K."/>
            <person name="Thomas B.C."/>
            <person name="Malmstrom R."/>
            <person name="Stieglmeier M."/>
            <person name="Klingl A."/>
            <person name="Woyke T."/>
            <person name="Ryan C.M."/>
            <person name="Banfield J.F."/>
        </authorList>
    </citation>
    <scope>NUCLEOTIDE SEQUENCE [LARGE SCALE GENOMIC DNA]</scope>
    <source>
        <strain evidence="7">CG23_combo_of_CG06-09_8_20_14_all_39_17</strain>
    </source>
</reference>
<accession>A0A2G9YU49</accession>
<dbReference type="InterPro" id="IPR002677">
    <property type="entry name" value="Ribosomal_bL32"/>
</dbReference>
<dbReference type="SUPFAM" id="SSF57829">
    <property type="entry name" value="Zn-binding ribosomal proteins"/>
    <property type="match status" value="1"/>
</dbReference>
<dbReference type="GO" id="GO:0006412">
    <property type="term" value="P:translation"/>
    <property type="evidence" value="ECO:0007669"/>
    <property type="project" value="UniProtKB-UniRule"/>
</dbReference>
<dbReference type="AlphaFoldDB" id="A0A2G9YU49"/>
<evidence type="ECO:0000256" key="1">
    <source>
        <dbReference type="ARBA" id="ARBA00008560"/>
    </source>
</evidence>
<dbReference type="Proteomes" id="UP000229976">
    <property type="component" value="Unassembled WGS sequence"/>
</dbReference>
<evidence type="ECO:0000256" key="2">
    <source>
        <dbReference type="ARBA" id="ARBA00022980"/>
    </source>
</evidence>
<keyword evidence="2 5" id="KW-0689">Ribosomal protein</keyword>
<comment type="caution">
    <text evidence="7">The sequence shown here is derived from an EMBL/GenBank/DDBJ whole genome shotgun (WGS) entry which is preliminary data.</text>
</comment>
<dbReference type="NCBIfam" id="TIGR01031">
    <property type="entry name" value="rpmF_bact"/>
    <property type="match status" value="1"/>
</dbReference>
<gene>
    <name evidence="5" type="primary">rpmF</name>
    <name evidence="7" type="ORF">COX37_02110</name>
</gene>
<keyword evidence="3 5" id="KW-0687">Ribonucleoprotein</keyword>
<dbReference type="PANTHER" id="PTHR35534">
    <property type="entry name" value="50S RIBOSOMAL PROTEIN L32"/>
    <property type="match status" value="1"/>
</dbReference>
<feature type="region of interest" description="Disordered" evidence="6">
    <location>
        <begin position="66"/>
        <end position="94"/>
    </location>
</feature>
<organism evidence="7 8">
    <name type="scientific">Candidatus Nealsonbacteria bacterium CG23_combo_of_CG06-09_8_20_14_all_39_17</name>
    <dbReference type="NCBI Taxonomy" id="1974722"/>
    <lineage>
        <taxon>Bacteria</taxon>
        <taxon>Candidatus Nealsoniibacteriota</taxon>
    </lineage>
</organism>
<evidence type="ECO:0000313" key="8">
    <source>
        <dbReference type="Proteomes" id="UP000229976"/>
    </source>
</evidence>
<evidence type="ECO:0000256" key="4">
    <source>
        <dbReference type="ARBA" id="ARBA00035178"/>
    </source>
</evidence>